<keyword evidence="3" id="KW-1185">Reference proteome</keyword>
<feature type="compositionally biased region" description="Basic and acidic residues" evidence="1">
    <location>
        <begin position="89"/>
        <end position="105"/>
    </location>
</feature>
<gene>
    <name evidence="2" type="ORF">OLC1_LOCUS17368</name>
</gene>
<evidence type="ECO:0000313" key="3">
    <source>
        <dbReference type="Proteomes" id="UP001161247"/>
    </source>
</evidence>
<accession>A0AAV1DR05</accession>
<protein>
    <submittedName>
        <fullName evidence="2">OLC1v1009293C1</fullName>
    </submittedName>
</protein>
<reference evidence="2" key="1">
    <citation type="submission" date="2023-03" db="EMBL/GenBank/DDBJ databases">
        <authorList>
            <person name="Julca I."/>
        </authorList>
    </citation>
    <scope>NUCLEOTIDE SEQUENCE</scope>
</reference>
<proteinExistence type="predicted"/>
<organism evidence="2 3">
    <name type="scientific">Oldenlandia corymbosa var. corymbosa</name>
    <dbReference type="NCBI Taxonomy" id="529605"/>
    <lineage>
        <taxon>Eukaryota</taxon>
        <taxon>Viridiplantae</taxon>
        <taxon>Streptophyta</taxon>
        <taxon>Embryophyta</taxon>
        <taxon>Tracheophyta</taxon>
        <taxon>Spermatophyta</taxon>
        <taxon>Magnoliopsida</taxon>
        <taxon>eudicotyledons</taxon>
        <taxon>Gunneridae</taxon>
        <taxon>Pentapetalae</taxon>
        <taxon>asterids</taxon>
        <taxon>lamiids</taxon>
        <taxon>Gentianales</taxon>
        <taxon>Rubiaceae</taxon>
        <taxon>Rubioideae</taxon>
        <taxon>Spermacoceae</taxon>
        <taxon>Hedyotis-Oldenlandia complex</taxon>
        <taxon>Oldenlandia</taxon>
    </lineage>
</organism>
<name>A0AAV1DR05_OLDCO</name>
<dbReference type="Proteomes" id="UP001161247">
    <property type="component" value="Chromosome 6"/>
</dbReference>
<dbReference type="EMBL" id="OX459123">
    <property type="protein sequence ID" value="CAI9109471.1"/>
    <property type="molecule type" value="Genomic_DNA"/>
</dbReference>
<evidence type="ECO:0000313" key="2">
    <source>
        <dbReference type="EMBL" id="CAI9109471.1"/>
    </source>
</evidence>
<evidence type="ECO:0000256" key="1">
    <source>
        <dbReference type="SAM" id="MobiDB-lite"/>
    </source>
</evidence>
<sequence>MRAKSFQEECCKAHDLDDEFEKVLDYFANVTHNALTFGKNDEMEIEDSQILVKYDTSHPSPGPCGKIMKPWPRDKIRGGRKRRNPFRPSQDHAKGSGQHEQENPGRENVGGEEEMGRDNVRREDDVGSSRGSYTPREEEVPLTITLGGELQVLKVEPILTIRPEP</sequence>
<feature type="region of interest" description="Disordered" evidence="1">
    <location>
        <begin position="54"/>
        <end position="142"/>
    </location>
</feature>
<dbReference type="AlphaFoldDB" id="A0AAV1DR05"/>
<feature type="compositionally biased region" description="Basic and acidic residues" evidence="1">
    <location>
        <begin position="114"/>
        <end position="127"/>
    </location>
</feature>